<dbReference type="InterPro" id="IPR004155">
    <property type="entry name" value="PBS_lyase_HEAT"/>
</dbReference>
<dbReference type="PANTHER" id="PTHR12697:SF5">
    <property type="entry name" value="DEOXYHYPUSINE HYDROXYLASE"/>
    <property type="match status" value="1"/>
</dbReference>
<evidence type="ECO:0000313" key="3">
    <source>
        <dbReference type="EMBL" id="SUZ50065.1"/>
    </source>
</evidence>
<dbReference type="PROSITE" id="PS50077">
    <property type="entry name" value="HEAT_REPEAT"/>
    <property type="match status" value="1"/>
</dbReference>
<protein>
    <recommendedName>
        <fullName evidence="4">HEAT repeat domain-containing protein</fullName>
    </recommendedName>
</protein>
<dbReference type="AlphaFoldDB" id="A0A381N6A6"/>
<dbReference type="InterPro" id="IPR011989">
    <property type="entry name" value="ARM-like"/>
</dbReference>
<dbReference type="GO" id="GO:0016491">
    <property type="term" value="F:oxidoreductase activity"/>
    <property type="evidence" value="ECO:0007669"/>
    <property type="project" value="TreeGrafter"/>
</dbReference>
<gene>
    <name evidence="3" type="ORF">METZ01_LOCUS2919</name>
</gene>
<sequence>LVTSIVITLTLTNCATGPSVVPPAALTSQQKIAAIIVLEHDRVLLPAPESLFDYTGREPANRDAAPMPSLIELLHDTDPRVRRRAALAVGRVRLIAGGLPLRDALTDPNPDVRQMSAFALGLLADPEAKESLMLALNDVDPLTRGRSAEALARLDAHEAAPAIGAMVQAVTTQASQVPQDDLTYPQSPEVEAFRMGVTALALLDAYEPLAMAVLSPAGELVVRWWPVAWALQYLADSRSYDPLRQFVQGQGSYAVAFAARGLGALEDGRTVEFLLPLLDPSRYDSHVIVSAVRALTRLTDPRIESALMDLMRDPDIDPLVQLEILVAFGERRAANAVDLFLDVLTHPSPSMRIAALRGLASLDEQRFMLALSGLDEDVHWSVRAALADILKSMTPDVAIPRLQVMLNDTDRRVIPSLLSSLVALRVPEVGSTIREMLKDDDVIIRSVAAEQMGILKLQDGVPLLAAAYLASLGKGFSIARISIVDALAEYGGSEAVAALQTALTDDDWRVRVTAASRLLVLDPGTAYRDQVGPAGEVTIEEAISLSDPVVSPHVYFETDKGTIQIELAVLDAPVST</sequence>
<reference evidence="3" key="1">
    <citation type="submission" date="2018-05" db="EMBL/GenBank/DDBJ databases">
        <authorList>
            <person name="Lanie J.A."/>
            <person name="Ng W.-L."/>
            <person name="Kazmierczak K.M."/>
            <person name="Andrzejewski T.M."/>
            <person name="Davidsen T.M."/>
            <person name="Wayne K.J."/>
            <person name="Tettelin H."/>
            <person name="Glass J.I."/>
            <person name="Rusch D."/>
            <person name="Podicherti R."/>
            <person name="Tsui H.-C.T."/>
            <person name="Winkler M.E."/>
        </authorList>
    </citation>
    <scope>NUCLEOTIDE SEQUENCE</scope>
</reference>
<feature type="non-terminal residue" evidence="3">
    <location>
        <position position="1"/>
    </location>
</feature>
<feature type="non-terminal residue" evidence="3">
    <location>
        <position position="576"/>
    </location>
</feature>
<evidence type="ECO:0000256" key="1">
    <source>
        <dbReference type="ARBA" id="ARBA00022737"/>
    </source>
</evidence>
<name>A0A381N6A6_9ZZZZ</name>
<dbReference type="PANTHER" id="PTHR12697">
    <property type="entry name" value="PBS LYASE HEAT-LIKE PROTEIN"/>
    <property type="match status" value="1"/>
</dbReference>
<organism evidence="3">
    <name type="scientific">marine metagenome</name>
    <dbReference type="NCBI Taxonomy" id="408172"/>
    <lineage>
        <taxon>unclassified sequences</taxon>
        <taxon>metagenomes</taxon>
        <taxon>ecological metagenomes</taxon>
    </lineage>
</organism>
<comment type="function">
    <text evidence="2">Catalyzes the hydroxylation of the N(6)-(4-aminobutyl)-L-lysine intermediate produced by deoxyhypusine synthase/DHPS on a critical lysine of the eukaryotic translation initiation factor 5A/eIF-5A. This is the second step of the post-translational modification of that lysine into an unusual amino acid residue named hypusine. Hypusination is unique to mature eIF-5A factor and is essential for its function.</text>
</comment>
<dbReference type="InterPro" id="IPR016024">
    <property type="entry name" value="ARM-type_fold"/>
</dbReference>
<dbReference type="Gene3D" id="1.25.10.10">
    <property type="entry name" value="Leucine-rich Repeat Variant"/>
    <property type="match status" value="3"/>
</dbReference>
<dbReference type="Pfam" id="PF13646">
    <property type="entry name" value="HEAT_2"/>
    <property type="match status" value="2"/>
</dbReference>
<accession>A0A381N6A6</accession>
<dbReference type="InterPro" id="IPR000357">
    <property type="entry name" value="HEAT"/>
</dbReference>
<dbReference type="SMART" id="SM00567">
    <property type="entry name" value="EZ_HEAT"/>
    <property type="match status" value="8"/>
</dbReference>
<dbReference type="Pfam" id="PF02985">
    <property type="entry name" value="HEAT"/>
    <property type="match status" value="1"/>
</dbReference>
<dbReference type="SUPFAM" id="SSF48371">
    <property type="entry name" value="ARM repeat"/>
    <property type="match status" value="3"/>
</dbReference>
<evidence type="ECO:0008006" key="4">
    <source>
        <dbReference type="Google" id="ProtNLM"/>
    </source>
</evidence>
<proteinExistence type="predicted"/>
<dbReference type="EMBL" id="UINC01000151">
    <property type="protein sequence ID" value="SUZ50065.1"/>
    <property type="molecule type" value="Genomic_DNA"/>
</dbReference>
<keyword evidence="1" id="KW-0677">Repeat</keyword>
<dbReference type="InterPro" id="IPR021133">
    <property type="entry name" value="HEAT_type_2"/>
</dbReference>
<evidence type="ECO:0000256" key="2">
    <source>
        <dbReference type="ARBA" id="ARBA00045876"/>
    </source>
</evidence>